<evidence type="ECO:0000256" key="6">
    <source>
        <dbReference type="ARBA" id="ARBA00038084"/>
    </source>
</evidence>
<dbReference type="ExpressionAtlas" id="A0A3B3ISR7">
    <property type="expression patterns" value="baseline and differential"/>
</dbReference>
<evidence type="ECO:0007829" key="24">
    <source>
        <dbReference type="PubMed" id="20068231"/>
    </source>
</evidence>
<feature type="compositionally biased region" description="Basic residues" evidence="13">
    <location>
        <begin position="21"/>
        <end position="41"/>
    </location>
</feature>
<dbReference type="PROSITE" id="PS51195">
    <property type="entry name" value="Q_MOTIF"/>
    <property type="match status" value="1"/>
</dbReference>
<feature type="region of interest" description="Disordered" evidence="13">
    <location>
        <begin position="1"/>
        <end position="43"/>
    </location>
</feature>
<protein>
    <recommendedName>
        <fullName evidence="12">ATP-dependent RNA helicase</fullName>
        <ecNumber evidence="12">3.6.4.13</ecNumber>
    </recommendedName>
</protein>
<dbReference type="CDD" id="cd17941">
    <property type="entry name" value="DEADc_DDX10"/>
    <property type="match status" value="1"/>
</dbReference>
<dbReference type="EMBL" id="AP002453">
    <property type="status" value="NOT_ANNOTATED_CDS"/>
    <property type="molecule type" value="Genomic_DNA"/>
</dbReference>
<dbReference type="InterPro" id="IPR011545">
    <property type="entry name" value="DEAD/DEAH_box_helicase_dom"/>
</dbReference>
<dbReference type="PANTHER" id="PTHR24031">
    <property type="entry name" value="RNA HELICASE"/>
    <property type="match status" value="1"/>
</dbReference>
<evidence type="ECO:0007829" key="25">
    <source>
        <dbReference type="PubMed" id="21406692"/>
    </source>
</evidence>
<keyword evidence="1 11" id="KW-0547">Nucleotide-binding</keyword>
<dbReference type="Gene3D" id="3.40.50.300">
    <property type="entry name" value="P-loop containing nucleotide triphosphate hydrolases"/>
    <property type="match status" value="2"/>
</dbReference>
<dbReference type="PROSITE" id="PS51194">
    <property type="entry name" value="HELICASE_CTER"/>
    <property type="match status" value="1"/>
</dbReference>
<sequence length="679" mass="77799">MGKTANSPGSGARPDPVRSFNRWKKKHSHRQNKKKQLRKQLKKPEWQVERESISRLMQNYEKINVNEITRFSDFPLSKKTLKGLQEAQYRLVTEIQKQTIGLALQGKDVLGAAKTGSGKTLAFLVPVLEALYRLQWTSTDGLGVLIISPTRELAYQTFEVLRKVGKNHDFSAGLIIGGKDLKHEAERINNINILVCTPGRLLQHMDETVSFHATDLQMLVLDEADRILDMGFADTMNAVIENLPKKRQTLLFSATQTKSVKDLARLSLKNPEYVWVHEKAKYSTPATLEQNYIVCELQQKISVLYSFLRSHLKKKSIVFFSSCKEVQYLYRVFCRLRPGVSILALHGRQQQMRRMEVYNEFVRKRAAVLFATDIAARGLDFPAVNWVLQFDCPEDANTYIHRAGRTARYKEDGEALLILLPSEKAMVQQLLQKKVPVKEIKINPEKLIDVQKKLESILAQDQDLKERAQRCFVSYVRSVYLMKDKEVFDVSKLPIPEYALSLGLAVAPRVRFLQKMQKQPTKELVRSQADKVIEPRAPSLTNDEVEEFRAYFNEKMSILQKGGKRLEGTEHRQDNDTGNEEQEEEEDDEEEMEEKLAKAKGSQAPSLPNTSEAQKIKEVPTQFLDRDEEEEDADFLKVKRHNVFGLDLKDEKTLQSLSLSPRLECNGVIMARCSLDLMG</sequence>
<dbReference type="InterPro" id="IPR014001">
    <property type="entry name" value="Helicase_ATP-bd"/>
</dbReference>
<reference evidence="21" key="4">
    <citation type="journal article" date="2008" name="J. Proteome Res.">
        <title>Combining protein-based IMAC, peptide-based IMAC, and MudPIT for efficient phosphoproteomic analysis.</title>
        <authorList>
            <person name="Cantin G.T."/>
            <person name="Yi W."/>
            <person name="Lu B."/>
            <person name="Park S.K."/>
            <person name="Xu T."/>
            <person name="Lee J.D."/>
            <person name="Yates J.R."/>
        </authorList>
    </citation>
    <scope>IDENTIFICATION BY MASS SPECTROMETRY [LARGE SCALE ANALYSIS]</scope>
</reference>
<reference evidence="22" key="5">
    <citation type="journal article" date="2008" name="Proc. Natl. Acad. Sci. U.S.A.">
        <title>A quantitative atlas of mitotic phosphorylation.</title>
        <authorList>
            <person name="Dephoure N."/>
            <person name="Zhou C."/>
            <person name="Villen J."/>
            <person name="Beausoleil S.A."/>
            <person name="Bakalarski C.E."/>
            <person name="Elledge S.J."/>
            <person name="Gygi S.P."/>
        </authorList>
    </citation>
    <scope>IDENTIFICATION BY MASS SPECTROMETRY [LARGE SCALE ANALYSIS]</scope>
</reference>
<dbReference type="EMBL" id="AP003027">
    <property type="status" value="NOT_ANNOTATED_CDS"/>
    <property type="molecule type" value="Genomic_DNA"/>
</dbReference>
<evidence type="ECO:0007829" key="22">
    <source>
        <dbReference type="PubMed" id="18669648"/>
    </source>
</evidence>
<dbReference type="SUPFAM" id="SSF52540">
    <property type="entry name" value="P-loop containing nucleoside triphosphate hydrolases"/>
    <property type="match status" value="1"/>
</dbReference>
<dbReference type="GO" id="GO:0003723">
    <property type="term" value="F:RNA binding"/>
    <property type="evidence" value="ECO:0007669"/>
    <property type="project" value="UniProtKB-UniRule"/>
</dbReference>
<feature type="compositionally biased region" description="Acidic residues" evidence="13">
    <location>
        <begin position="577"/>
        <end position="593"/>
    </location>
</feature>
<feature type="compositionally biased region" description="Polar residues" evidence="13">
    <location>
        <begin position="603"/>
        <end position="613"/>
    </location>
</feature>
<evidence type="ECO:0007829" key="27">
    <source>
        <dbReference type="PubMed" id="28112733"/>
    </source>
</evidence>
<dbReference type="Pfam" id="PF00271">
    <property type="entry name" value="Helicase_C"/>
    <property type="match status" value="1"/>
</dbReference>
<dbReference type="AlphaFoldDB" id="A0A3B3ISR7"/>
<feature type="compositionally biased region" description="Basic and acidic residues" evidence="13">
    <location>
        <begin position="564"/>
        <end position="575"/>
    </location>
</feature>
<dbReference type="InterPro" id="IPR025313">
    <property type="entry name" value="SPB4-like_CTE"/>
</dbReference>
<dbReference type="Pfam" id="PF00270">
    <property type="entry name" value="DEAD"/>
    <property type="match status" value="1"/>
</dbReference>
<evidence type="ECO:0000313" key="18">
    <source>
        <dbReference type="Proteomes" id="UP000005640"/>
    </source>
</evidence>
<evidence type="ECO:0000256" key="9">
    <source>
        <dbReference type="ARBA" id="ARBA00062067"/>
    </source>
</evidence>
<dbReference type="InterPro" id="IPR014014">
    <property type="entry name" value="RNA_helicase_DEAD_Q_motif"/>
</dbReference>
<dbReference type="GeneTree" id="ENSGT00550000074980"/>
<evidence type="ECO:0000256" key="7">
    <source>
        <dbReference type="ARBA" id="ARBA00047984"/>
    </source>
</evidence>
<keyword evidence="4 11" id="KW-0067">ATP-binding</keyword>
<keyword evidence="2 11" id="KW-0378">Hydrolase</keyword>
<dbReference type="Pfam" id="PF13959">
    <property type="entry name" value="CTE_SPB4"/>
    <property type="match status" value="1"/>
</dbReference>
<keyword evidence="18" id="KW-1185">Reference proteome</keyword>
<dbReference type="PROSITE" id="PS00039">
    <property type="entry name" value="DEAD_ATP_HELICASE"/>
    <property type="match status" value="1"/>
</dbReference>
<feature type="domain" description="DEAD-box RNA helicase Q" evidence="16">
    <location>
        <begin position="69"/>
        <end position="97"/>
    </location>
</feature>
<gene>
    <name evidence="17" type="primary">DDX10</name>
</gene>
<organism evidence="17 18">
    <name type="scientific">Homo sapiens</name>
    <name type="common">Human</name>
    <dbReference type="NCBI Taxonomy" id="9606"/>
    <lineage>
        <taxon>Eukaryota</taxon>
        <taxon>Metazoa</taxon>
        <taxon>Chordata</taxon>
        <taxon>Craniata</taxon>
        <taxon>Vertebrata</taxon>
        <taxon>Euteleostomi</taxon>
        <taxon>Mammalia</taxon>
        <taxon>Eutheria</taxon>
        <taxon>Euarchontoglires</taxon>
        <taxon>Primates</taxon>
        <taxon>Haplorrhini</taxon>
        <taxon>Catarrhini</taxon>
        <taxon>Hominidae</taxon>
        <taxon>Homo</taxon>
    </lineage>
</organism>
<name>A0A3B3ISR7_HUMAN</name>
<dbReference type="HGNC" id="HGNC:2735">
    <property type="gene designation" value="DDX10"/>
</dbReference>
<dbReference type="EC" id="3.6.4.13" evidence="12"/>
<dbReference type="SMR" id="A0A3B3ISR7"/>
<dbReference type="InterPro" id="IPR000629">
    <property type="entry name" value="RNA-helicase_DEAD-box_CS"/>
</dbReference>
<evidence type="ECO:0000256" key="4">
    <source>
        <dbReference type="ARBA" id="ARBA00022840"/>
    </source>
</evidence>
<dbReference type="GO" id="GO:0005524">
    <property type="term" value="F:ATP binding"/>
    <property type="evidence" value="ECO:0007669"/>
    <property type="project" value="UniProtKB-UniRule"/>
</dbReference>
<evidence type="ECO:0000256" key="2">
    <source>
        <dbReference type="ARBA" id="ARBA00022801"/>
    </source>
</evidence>
<feature type="domain" description="Helicase ATP-binding" evidence="14">
    <location>
        <begin position="100"/>
        <end position="274"/>
    </location>
</feature>
<evidence type="ECO:0000256" key="8">
    <source>
        <dbReference type="ARBA" id="ARBA00053775"/>
    </source>
</evidence>
<comment type="catalytic activity">
    <reaction evidence="7 12">
        <text>ATP + H2O = ADP + phosphate + H(+)</text>
        <dbReference type="Rhea" id="RHEA:13065"/>
        <dbReference type="ChEBI" id="CHEBI:15377"/>
        <dbReference type="ChEBI" id="CHEBI:15378"/>
        <dbReference type="ChEBI" id="CHEBI:30616"/>
        <dbReference type="ChEBI" id="CHEBI:43474"/>
        <dbReference type="ChEBI" id="CHEBI:456216"/>
        <dbReference type="EC" id="3.6.4.13"/>
    </reaction>
</comment>
<feature type="region of interest" description="Disordered" evidence="13">
    <location>
        <begin position="562"/>
        <end position="628"/>
    </location>
</feature>
<evidence type="ECO:0007829" key="26">
    <source>
        <dbReference type="PubMed" id="23186163"/>
    </source>
</evidence>
<comment type="function">
    <text evidence="12">RNA helicase.</text>
</comment>
<reference evidence="27" key="10">
    <citation type="journal article" date="2017" name="Nat. Struct. Mol. Biol.">
        <title>Site-specific mapping of the human SUMO proteome reveals co-modification with phosphorylation.</title>
        <authorList>
            <person name="Hendriks I.A."/>
            <person name="Lyon D."/>
            <person name="Young C."/>
            <person name="Jensen L.J."/>
            <person name="Vertegaal A.C."/>
            <person name="Nielsen M.L."/>
        </authorList>
    </citation>
    <scope>IDENTIFICATION BY MASS SPECTROMETRY [LARGE SCALE ANALYSIS]</scope>
</reference>
<reference evidence="17" key="2">
    <citation type="journal article" date="2004" name="Nature">
        <title>Finishing the euchromatic sequence of the human genome.</title>
        <authorList>
            <consortium name="International Human Genome Sequencing Consortium"/>
        </authorList>
    </citation>
    <scope>NUCLEOTIDE SEQUENCE [LARGE SCALE GENOMIC DNA]</scope>
</reference>
<keyword evidence="5 12" id="KW-0694">RNA-binding</keyword>
<dbReference type="Ensembl" id="ENST00000648124.1">
    <property type="protein sequence ID" value="ENSP00000497432.1"/>
    <property type="gene ID" value="ENSG00000178105.12"/>
</dbReference>
<reference evidence="17" key="1">
    <citation type="journal article" date="2001" name="Nature">
        <title>Initial sequencing and analysis of the human genome.</title>
        <authorList>
            <consortium name="International Human Genome Sequencing Consortium"/>
            <person name="Lander E.S."/>
            <person name="Linton L.M."/>
            <person name="Birren B."/>
            <person name="Nusbaum C."/>
            <person name="Zody M.C."/>
            <person name="Baldwin J."/>
            <person name="Devon K."/>
            <person name="Dewar K."/>
            <person name="Doyle M."/>
            <person name="FitzHugh W."/>
            <person name="Funke R."/>
            <person name="Gage D."/>
            <person name="Harris K."/>
            <person name="Heaford A."/>
            <person name="Howland J."/>
            <person name="Kann L."/>
            <person name="Lehoczky J."/>
            <person name="LeVine R."/>
            <person name="McEwan P."/>
            <person name="McKernan K."/>
            <person name="Meldrim J."/>
            <person name="Mesirov J.P."/>
            <person name="Miranda C."/>
            <person name="Morris W."/>
            <person name="Naylor J."/>
            <person name="Raymond C."/>
            <person name="Rosetti M."/>
            <person name="Santos R."/>
            <person name="Sheridan A."/>
            <person name="Sougnez C."/>
            <person name="Stange-Thomann N."/>
            <person name="Stojanovic N."/>
            <person name="Subramanian A."/>
            <person name="Wyman D."/>
            <person name="Rogers J."/>
            <person name="Sulston J."/>
            <person name="Ainscough R."/>
            <person name="Beck S."/>
            <person name="Bentley D."/>
            <person name="Burton J."/>
            <person name="Clee C."/>
            <person name="Carter N."/>
            <person name="Coulson A."/>
            <person name="Deadman R."/>
            <person name="Deloukas P."/>
            <person name="Dunham A."/>
            <person name="Dunham I."/>
            <person name="Durbin R."/>
            <person name="French L."/>
            <person name="Grafham D."/>
            <person name="Gregory S."/>
            <person name="Hubbard T."/>
            <person name="Humphray S."/>
            <person name="Hunt A."/>
            <person name="Jones M."/>
            <person name="Lloyd C."/>
            <person name="McMurray A."/>
            <person name="Matthews L."/>
            <person name="Mercer S."/>
            <person name="Milne S."/>
            <person name="Mullikin J.C."/>
            <person name="Mungall A."/>
            <person name="Plumb R."/>
            <person name="Ross M."/>
            <person name="Shownkeen R."/>
            <person name="Sims S."/>
            <person name="Waterston R.H."/>
            <person name="Wilson R.K."/>
            <person name="Hillier L.W."/>
            <person name="McPherson J.D."/>
            <person name="Marra M.A."/>
            <person name="Mardis E.R."/>
            <person name="Fulton L.A."/>
            <person name="Chinwalla A.T."/>
            <person name="Pepin K.H."/>
            <person name="Gish W.R."/>
            <person name="Chissoe S.L."/>
            <person name="Wendl M.C."/>
            <person name="Delehaunty K.D."/>
            <person name="Miner T.L."/>
            <person name="Delehaunty A."/>
            <person name="Kramer J.B."/>
            <person name="Cook L.L."/>
            <person name="Fulton R.S."/>
            <person name="Johnson D.L."/>
            <person name="Minx P.J."/>
            <person name="Clifton S.W."/>
            <person name="Hawkins T."/>
            <person name="Branscomb E."/>
            <person name="Predki P."/>
            <person name="Richardson P."/>
            <person name="Wenning S."/>
            <person name="Slezak T."/>
            <person name="Doggett N."/>
            <person name="Cheng J.F."/>
            <person name="Olsen A."/>
            <person name="Lucas S."/>
            <person name="Elkin C."/>
            <person name="Uberbacher E."/>
            <person name="Frazier M."/>
            <person name="Gibbs R.A."/>
            <person name="Muzny D.M."/>
            <person name="Scherer S.E."/>
            <person name="Bouck J.B."/>
            <person name="Sodergren E.J."/>
            <person name="Worley K.C."/>
            <person name="Rives C.M."/>
            <person name="Gorrell J.H."/>
            <person name="Metzker M.L."/>
            <person name="Naylor S.L."/>
            <person name="Kucherlapati R.S."/>
            <person name="Nelson D.L."/>
            <person name="Weinstock G.M."/>
            <person name="Sakaki Y."/>
            <person name="Fujiyama A."/>
            <person name="Hattori M."/>
            <person name="Yada T."/>
            <person name="Toyoda A."/>
            <person name="Itoh T."/>
            <person name="Kawagoe C."/>
            <person name="Watanabe H."/>
            <person name="Totoki Y."/>
            <person name="Taylor T."/>
            <person name="Weissenbach J."/>
            <person name="Heilig R."/>
            <person name="Saurin W."/>
            <person name="Artiguenave F."/>
            <person name="Brottier P."/>
            <person name="Bruls T."/>
            <person name="Pelletier E."/>
            <person name="Robert C."/>
            <person name="Wincker P."/>
            <person name="Smith D.R."/>
            <person name="Doucette-Stamm L."/>
            <person name="Rubenfield M."/>
            <person name="Weinstock K."/>
            <person name="Lee H.M."/>
            <person name="Dubois J."/>
            <person name="Rosenthal A."/>
            <person name="Platzer M."/>
            <person name="Nyakatura G."/>
            <person name="Taudien S."/>
            <person name="Rump A."/>
            <person name="Yang H."/>
            <person name="Yu J."/>
            <person name="Wang J."/>
            <person name="Huang G."/>
            <person name="Gu J."/>
            <person name="Hood L."/>
            <person name="Rowen L."/>
            <person name="Madan A."/>
            <person name="Qin S."/>
            <person name="Davis R.W."/>
            <person name="Federspiel N.A."/>
            <person name="Abola A.P."/>
            <person name="Proctor M.J."/>
            <person name="Myers R.M."/>
            <person name="Schmutz J."/>
            <person name="Dickson M."/>
            <person name="Grimwood J."/>
            <person name="Cox D.R."/>
            <person name="Olson M.V."/>
            <person name="Kaul R."/>
            <person name="Raymond C."/>
            <person name="Shimizu N."/>
            <person name="Kawasaki K."/>
            <person name="Minoshima S."/>
            <person name="Evans G.A."/>
            <person name="Athanasiou M."/>
            <person name="Schultz R."/>
            <person name="Roe B.A."/>
            <person name="Chen F."/>
            <person name="Pan H."/>
            <person name="Ramser J."/>
            <person name="Lehrach H."/>
            <person name="Reinhardt R."/>
            <person name="McCombie W.R."/>
            <person name="de la Bastide M."/>
            <person name="Dedhia N."/>
            <person name="Blocker H."/>
            <person name="Hornischer K."/>
            <person name="Nordsiek G."/>
            <person name="Agarwala R."/>
            <person name="Aravind L."/>
            <person name="Bailey J.A."/>
            <person name="Bateman A."/>
            <person name="Batzoglou S."/>
            <person name="Birney E."/>
            <person name="Bork P."/>
            <person name="Brown D.G."/>
            <person name="Burge C.B."/>
            <person name="Cerutti L."/>
            <person name="Chen H.C."/>
            <person name="Church D."/>
            <person name="Clamp M."/>
            <person name="Copley R.R."/>
            <person name="Doerks T."/>
            <person name="Eddy S.R."/>
            <person name="Eichler E.E."/>
            <person name="Furey T.S."/>
            <person name="Galagan J."/>
            <person name="Gilbert J.G."/>
            <person name="Harmon C."/>
            <person name="Hayashizaki Y."/>
            <person name="Haussler D."/>
            <person name="Hermjakob H."/>
            <person name="Hokamp K."/>
            <person name="Jang W."/>
            <person name="Johnson L.S."/>
            <person name="Jones T.A."/>
            <person name="Kasif S."/>
            <person name="Kaspryzk A."/>
            <person name="Kennedy S."/>
            <person name="Kent W.J."/>
            <person name="Kitts P."/>
            <person name="Koonin E.V."/>
            <person name="Korf I."/>
            <person name="Kulp D."/>
            <person name="Lancet D."/>
            <person name="Lowe T.M."/>
            <person name="McLysaght A."/>
            <person name="Mikkelsen T."/>
            <person name="Moran J.V."/>
            <person name="Mulder N."/>
            <person name="Pollara V.J."/>
            <person name="Ponting C.P."/>
            <person name="Schuler G."/>
            <person name="Schultz J."/>
            <person name="Slater G."/>
            <person name="Smit A.F."/>
            <person name="Stupka E."/>
            <person name="Szustakowski J."/>
            <person name="Thierry-Mieg D."/>
            <person name="Thierry-Mieg J."/>
            <person name="Wagner L."/>
            <person name="Wallis J."/>
            <person name="Wheeler R."/>
            <person name="Williams A."/>
            <person name="Wolf Y.I."/>
            <person name="Wolfe K.H."/>
            <person name="Yang S.P."/>
            <person name="Yeh R.F."/>
            <person name="Collins F."/>
            <person name="Guyer M.S."/>
            <person name="Peterson J."/>
            <person name="Felsenfeld A."/>
            <person name="Wetterstrand K.A."/>
            <person name="Patrinos A."/>
            <person name="Morgan M.J."/>
            <person name="de Jong P."/>
            <person name="Catanese J.J."/>
            <person name="Osoegawa K."/>
            <person name="Shizuya H."/>
            <person name="Choi S."/>
            <person name="Chen Y.J."/>
        </authorList>
    </citation>
    <scope>NUCLEOTIDE SEQUENCE [LARGE SCALE GENOMIC DNA]</scope>
</reference>
<dbReference type="OrthoDB" id="10259640at2759"/>
<dbReference type="ChiTaRS" id="DDX10">
    <property type="organism name" value="human"/>
</dbReference>
<dbReference type="PROSITE" id="PS51192">
    <property type="entry name" value="HELICASE_ATP_BIND_1"/>
    <property type="match status" value="1"/>
</dbReference>
<dbReference type="VEuPathDB" id="HostDB:ENSG00000178105"/>
<comment type="domain">
    <text evidence="12">The Q motif is unique to and characteristic of the DEAD box family of RNA helicases and controls ATP binding and hydrolysis.</text>
</comment>
<evidence type="ECO:0007829" key="19">
    <source>
        <dbReference type="PeptideAtlas" id="A0A3B3ISR7"/>
    </source>
</evidence>
<dbReference type="FunFam" id="3.40.50.300:FF:000874">
    <property type="entry name" value="RNA helicase"/>
    <property type="match status" value="1"/>
</dbReference>
<evidence type="ECO:0007829" key="23">
    <source>
        <dbReference type="PubMed" id="19690332"/>
    </source>
</evidence>
<evidence type="ECO:0007829" key="20">
    <source>
        <dbReference type="ProteomicsDB" id="A0A3B3ISR7"/>
    </source>
</evidence>
<keyword evidence="19 20" id="KW-1267">Proteomics identification</keyword>
<dbReference type="GO" id="GO:0003724">
    <property type="term" value="F:RNA helicase activity"/>
    <property type="evidence" value="ECO:0007669"/>
    <property type="project" value="UniProtKB-EC"/>
</dbReference>
<evidence type="ECO:0007829" key="21">
    <source>
        <dbReference type="PubMed" id="18220336"/>
    </source>
</evidence>
<evidence type="ECO:0000256" key="3">
    <source>
        <dbReference type="ARBA" id="ARBA00022806"/>
    </source>
</evidence>
<dbReference type="SMART" id="SM01178">
    <property type="entry name" value="DUF4217"/>
    <property type="match status" value="1"/>
</dbReference>
<comment type="function">
    <text evidence="8">Putative ATP-dependent RNA helicase that plays various role in innate immunity or inflammation. Plays a role in the enhancement of AIM2-induced inflammasome activation by interacting with AIM2 and stabilizing its protein level. Negatively regulates viral infection by promoting interferon beta production and interferon stimulated genes/ISGs expression.</text>
</comment>
<evidence type="ECO:0000259" key="14">
    <source>
        <dbReference type="PROSITE" id="PS51192"/>
    </source>
</evidence>
<dbReference type="GO" id="GO:0016787">
    <property type="term" value="F:hydrolase activity"/>
    <property type="evidence" value="ECO:0007669"/>
    <property type="project" value="UniProtKB-KW"/>
</dbReference>
<keyword evidence="3 11" id="KW-0347">Helicase</keyword>
<evidence type="ECO:0000256" key="12">
    <source>
        <dbReference type="RuleBase" id="RU365068"/>
    </source>
</evidence>
<proteinExistence type="evidence at protein level"/>
<dbReference type="InterPro" id="IPR027417">
    <property type="entry name" value="P-loop_NTPase"/>
</dbReference>
<evidence type="ECO:0000256" key="1">
    <source>
        <dbReference type="ARBA" id="ARBA00022741"/>
    </source>
</evidence>
<dbReference type="Bgee" id="ENSG00000178105">
    <property type="expression patterns" value="Expressed in sural nerve and 177 other cell types or tissues"/>
</dbReference>
<feature type="domain" description="Helicase C-terminal" evidence="15">
    <location>
        <begin position="287"/>
        <end position="448"/>
    </location>
</feature>
<dbReference type="InterPro" id="IPR001650">
    <property type="entry name" value="Helicase_C-like"/>
</dbReference>
<dbReference type="SMART" id="SM00490">
    <property type="entry name" value="HELICc"/>
    <property type="match status" value="1"/>
</dbReference>
<dbReference type="SMART" id="SM00487">
    <property type="entry name" value="DEXDc"/>
    <property type="match status" value="1"/>
</dbReference>
<comment type="similarity">
    <text evidence="6">Belongs to the DEAD box helicase family. DDX10/DBP4 subfamily.</text>
</comment>
<evidence type="ECO:0000259" key="15">
    <source>
        <dbReference type="PROSITE" id="PS51194"/>
    </source>
</evidence>
<evidence type="ECO:0000256" key="5">
    <source>
        <dbReference type="ARBA" id="ARBA00022884"/>
    </source>
</evidence>
<reference evidence="17 18" key="3">
    <citation type="journal article" date="2006" name="Nature">
        <title>Human chromosome 11 DNA sequence and analysis including novel gene identification.</title>
        <authorList>
            <person name="Taylor T.D."/>
            <person name="Noguchi H."/>
            <person name="Totoki Y."/>
            <person name="Toyoda A."/>
            <person name="Kuroki Y."/>
            <person name="Dewar K."/>
            <person name="Lloyd C."/>
            <person name="Itoh T."/>
            <person name="Takeda T."/>
            <person name="Kim D.W."/>
            <person name="She X."/>
            <person name="Barlow K.F."/>
            <person name="Bloom T."/>
            <person name="Bruford E."/>
            <person name="Chang J.L."/>
            <person name="Cuomo C.A."/>
            <person name="Eichler E."/>
            <person name="FitzGerald M.G."/>
            <person name="Jaffe D.B."/>
            <person name="LaButti K."/>
            <person name="Nicol R."/>
            <person name="Park H.S."/>
            <person name="Seaman C."/>
            <person name="Sougnez C."/>
            <person name="Yang X."/>
            <person name="Zimmer A.R."/>
            <person name="Zody M.C."/>
            <person name="Birren B.W."/>
            <person name="Nusbaum C."/>
            <person name="Fujiyama A."/>
            <person name="Hattori M."/>
            <person name="Rogers J."/>
            <person name="Lander E.S."/>
            <person name="Sakaki Y."/>
        </authorList>
    </citation>
    <scope>NUCLEOTIDE SEQUENCE [LARGE SCALE GENOMIC DNA]</scope>
</reference>
<reference evidence="17" key="11">
    <citation type="submission" date="2025-05" db="UniProtKB">
        <authorList>
            <consortium name="Ensembl"/>
        </authorList>
    </citation>
    <scope>IDENTIFICATION</scope>
</reference>
<reference evidence="25" key="8">
    <citation type="journal article" date="2011" name="Sci. Signal.">
        <title>System-wide temporal characterization of the proteome and phosphoproteome of human embryonic stem cell differentiation.</title>
        <authorList>
            <person name="Rigbolt K.T."/>
            <person name="Prokhorova T.A."/>
            <person name="Akimov V."/>
            <person name="Henningsen J."/>
            <person name="Johansen P.T."/>
            <person name="Kratchmarova I."/>
            <person name="Kassem M."/>
            <person name="Mann M."/>
            <person name="Olsen J.V."/>
            <person name="Blagoev B."/>
        </authorList>
    </citation>
    <scope>IDENTIFICATION BY MASS SPECTROMETRY [LARGE SCALE ANALYSIS]</scope>
</reference>
<evidence type="ECO:0000259" key="16">
    <source>
        <dbReference type="PROSITE" id="PS51195"/>
    </source>
</evidence>
<accession>A0A3B3ISR7</accession>
<dbReference type="CDD" id="cd18787">
    <property type="entry name" value="SF2_C_DEAD"/>
    <property type="match status" value="1"/>
</dbReference>
<dbReference type="EMBL" id="AP003387">
    <property type="status" value="NOT_ANNOTATED_CDS"/>
    <property type="molecule type" value="Genomic_DNA"/>
</dbReference>
<dbReference type="OpenTargets" id="ENSG00000178105"/>
<reference evidence="24" key="7">
    <citation type="journal article" date="2010" name="Sci. Signal.">
        <title>Quantitative phosphoproteomics reveals widespread full phosphorylation site occupancy during mitosis.</title>
        <authorList>
            <person name="Olsen J.V."/>
            <person name="Vermeulen M."/>
            <person name="Santamaria A."/>
            <person name="Kumar C."/>
            <person name="Miller M.L."/>
            <person name="Jensen L.J."/>
            <person name="Gnad F."/>
            <person name="Cox J."/>
            <person name="Jensen T.S."/>
            <person name="Nigg E.A."/>
            <person name="Brunak S."/>
            <person name="Mann M."/>
        </authorList>
    </citation>
    <scope>IDENTIFICATION BY MASS SPECTROMETRY [LARGE SCALE ANALYSIS]</scope>
</reference>
<evidence type="ECO:0000256" key="11">
    <source>
        <dbReference type="RuleBase" id="RU000492"/>
    </source>
</evidence>
<reference evidence="23" key="6">
    <citation type="journal article" date="2009" name="Sci. Signal.">
        <title>Quantitative phosphoproteomic analysis of T cell receptor signaling reveals system-wide modulation of protein-protein interactions.</title>
        <authorList>
            <person name="Mayya V."/>
            <person name="Lundgren D.H."/>
            <person name="Hwang S.I."/>
            <person name="Rezaul K."/>
            <person name="Wu L."/>
            <person name="Eng J.K."/>
            <person name="Rodionov V."/>
            <person name="Han D.K."/>
        </authorList>
    </citation>
    <scope>IDENTIFICATION BY MASS SPECTROMETRY [LARGE SCALE ANALYSIS]</scope>
</reference>
<evidence type="ECO:0000313" key="17">
    <source>
        <dbReference type="Ensembl" id="ENSP00000497432.1"/>
    </source>
</evidence>
<dbReference type="Proteomes" id="UP000005640">
    <property type="component" value="Chromosome 11"/>
</dbReference>
<evidence type="ECO:0000256" key="10">
    <source>
        <dbReference type="PROSITE-ProRule" id="PRU00552"/>
    </source>
</evidence>
<comment type="subunit">
    <text evidence="9">Interacts with AIM2; this interaction promotes AIM2 stability. Interacts with SCNA; this interaction causes DDX10 mislocalization to the nucleoplasm and cytoplasmic inclusions.</text>
</comment>
<dbReference type="Ensembl" id="ENST00000690021.1">
    <property type="protein sequence ID" value="ENSP00000508781.1"/>
    <property type="gene ID" value="ENSG00000178105.12"/>
</dbReference>
<dbReference type="FunFam" id="3.40.50.300:FF:001089">
    <property type="entry name" value="RNA helicase"/>
    <property type="match status" value="1"/>
</dbReference>
<evidence type="ECO:0000256" key="13">
    <source>
        <dbReference type="SAM" id="MobiDB-lite"/>
    </source>
</evidence>
<reference evidence="26" key="9">
    <citation type="journal article" date="2013" name="J. Proteome Res.">
        <title>Toward a comprehensive characterization of a human cancer cell phosphoproteome.</title>
        <authorList>
            <person name="Zhou H."/>
            <person name="Di Palma S."/>
            <person name="Preisinger C."/>
            <person name="Peng M."/>
            <person name="Polat A.N."/>
            <person name="Heck A.J."/>
            <person name="Mohammed S."/>
        </authorList>
    </citation>
    <scope>IDENTIFICATION BY MASS SPECTROMETRY [LARGE SCALE ANALYSIS]</scope>
</reference>
<feature type="short sequence motif" description="Q motif" evidence="10">
    <location>
        <begin position="69"/>
        <end position="97"/>
    </location>
</feature>